<dbReference type="GO" id="GO:0005743">
    <property type="term" value="C:mitochondrial inner membrane"/>
    <property type="evidence" value="ECO:0007669"/>
    <property type="project" value="UniProtKB-SubCell"/>
</dbReference>
<name>A0A8H3I3Z9_9LECA</name>
<proteinExistence type="inferred from homology"/>
<evidence type="ECO:0000256" key="7">
    <source>
        <dbReference type="SAM" id="MobiDB-lite"/>
    </source>
</evidence>
<dbReference type="Gene3D" id="1.10.600.10">
    <property type="entry name" value="Farnesyl Diphosphate Synthase"/>
    <property type="match status" value="1"/>
</dbReference>
<dbReference type="Pfam" id="PF00494">
    <property type="entry name" value="SQS_PSY"/>
    <property type="match status" value="2"/>
</dbReference>
<keyword evidence="2" id="KW-0999">Mitochondrion inner membrane</keyword>
<reference evidence="8" key="1">
    <citation type="submission" date="2021-03" db="EMBL/GenBank/DDBJ databases">
        <authorList>
            <person name="Tagirdzhanova G."/>
        </authorList>
    </citation>
    <scope>NUCLEOTIDE SEQUENCE</scope>
</reference>
<evidence type="ECO:0000313" key="9">
    <source>
        <dbReference type="Proteomes" id="UP000664169"/>
    </source>
</evidence>
<sequence length="388" mass="43408">MRCATTFTGRACPSRTLYASTKRRSFSTVHWSSKPTQTEIRSAREYCANLLKNYDSPSYTLLAFIPPQAQTAYLAIRAFNIEIARIADTASTAQVGALRLQFWRDTVTKTFQGAPPKQPVAIQLHAAIDELARRSNGQARFSKSWLLRIISAREQYLSNNPYPTMDTLERYSENTYSTLLYLTLQALPLASITADHIASHVGKATGIVAVLRGLPLLAFPLSPNHHSNNAGLADNVANQRARSQQGVVTLPLDIMAEVGLREEDVLRKGPEAEGLRDAVFSVAIRASDHLITARSMITNLRKGQDVGHDFEHSSEEEHTAARQSASTSVSAQLSDVEKAFGVFMPAVSTQLWLDRLQMVDFDVFREQLRHRDWKLPWKAWLAQRRKAF</sequence>
<evidence type="ECO:0000256" key="4">
    <source>
        <dbReference type="ARBA" id="ARBA00023128"/>
    </source>
</evidence>
<organism evidence="8 9">
    <name type="scientific">Gomphillus americanus</name>
    <dbReference type="NCBI Taxonomy" id="1940652"/>
    <lineage>
        <taxon>Eukaryota</taxon>
        <taxon>Fungi</taxon>
        <taxon>Dikarya</taxon>
        <taxon>Ascomycota</taxon>
        <taxon>Pezizomycotina</taxon>
        <taxon>Lecanoromycetes</taxon>
        <taxon>OSLEUM clade</taxon>
        <taxon>Ostropomycetidae</taxon>
        <taxon>Ostropales</taxon>
        <taxon>Graphidaceae</taxon>
        <taxon>Gomphilloideae</taxon>
        <taxon>Gomphillus</taxon>
    </lineage>
</organism>
<evidence type="ECO:0000256" key="2">
    <source>
        <dbReference type="ARBA" id="ARBA00022792"/>
    </source>
</evidence>
<evidence type="ECO:0000256" key="6">
    <source>
        <dbReference type="ARBA" id="ARBA00038273"/>
    </source>
</evidence>
<evidence type="ECO:0000313" key="8">
    <source>
        <dbReference type="EMBL" id="CAF9906445.1"/>
    </source>
</evidence>
<dbReference type="Proteomes" id="UP000664169">
    <property type="component" value="Unassembled WGS sequence"/>
</dbReference>
<comment type="caution">
    <text evidence="8">The sequence shown here is derived from an EMBL/GenBank/DDBJ whole genome shotgun (WGS) entry which is preliminary data.</text>
</comment>
<feature type="region of interest" description="Disordered" evidence="7">
    <location>
        <begin position="306"/>
        <end position="326"/>
    </location>
</feature>
<dbReference type="SUPFAM" id="SSF48576">
    <property type="entry name" value="Terpenoid synthases"/>
    <property type="match status" value="1"/>
</dbReference>
<keyword evidence="4" id="KW-0496">Mitochondrion</keyword>
<protein>
    <recommendedName>
        <fullName evidence="10">Phytoene synthase</fullName>
    </recommendedName>
</protein>
<comment type="subcellular location">
    <subcellularLocation>
        <location evidence="1">Mitochondrion inner membrane</location>
    </subcellularLocation>
</comment>
<evidence type="ECO:0008006" key="10">
    <source>
        <dbReference type="Google" id="ProtNLM"/>
    </source>
</evidence>
<accession>A0A8H3I3Z9</accession>
<dbReference type="InterPro" id="IPR002060">
    <property type="entry name" value="Squ/phyt_synthse"/>
</dbReference>
<evidence type="ECO:0000256" key="3">
    <source>
        <dbReference type="ARBA" id="ARBA00022946"/>
    </source>
</evidence>
<evidence type="ECO:0000256" key="5">
    <source>
        <dbReference type="ARBA" id="ARBA00023136"/>
    </source>
</evidence>
<dbReference type="EMBL" id="CAJPDQ010000003">
    <property type="protein sequence ID" value="CAF9906445.1"/>
    <property type="molecule type" value="Genomic_DNA"/>
</dbReference>
<keyword evidence="3" id="KW-0809">Transit peptide</keyword>
<comment type="similarity">
    <text evidence="6">Belongs to the NDUFAF6 family.</text>
</comment>
<dbReference type="GO" id="GO:0032981">
    <property type="term" value="P:mitochondrial respiratory chain complex I assembly"/>
    <property type="evidence" value="ECO:0007669"/>
    <property type="project" value="TreeGrafter"/>
</dbReference>
<dbReference type="OrthoDB" id="270318at2759"/>
<evidence type="ECO:0000256" key="1">
    <source>
        <dbReference type="ARBA" id="ARBA00004273"/>
    </source>
</evidence>
<gene>
    <name evidence="8" type="ORF">GOMPHAMPRED_004710</name>
</gene>
<keyword evidence="5" id="KW-0472">Membrane</keyword>
<dbReference type="AlphaFoldDB" id="A0A8H3I3Z9"/>
<dbReference type="PANTHER" id="PTHR21181">
    <property type="match status" value="1"/>
</dbReference>
<keyword evidence="9" id="KW-1185">Reference proteome</keyword>
<dbReference type="PANTHER" id="PTHR21181:SF13">
    <property type="entry name" value="NADH DEHYDROGENASE (UBIQUINONE) COMPLEX I, ASSEMBLY FACTOR 6"/>
    <property type="match status" value="1"/>
</dbReference>
<dbReference type="InterPro" id="IPR008949">
    <property type="entry name" value="Isoprenoid_synthase_dom_sf"/>
</dbReference>
<feature type="compositionally biased region" description="Basic and acidic residues" evidence="7">
    <location>
        <begin position="306"/>
        <end position="320"/>
    </location>
</feature>